<accession>A0A3D8YGD3</accession>
<proteinExistence type="predicted"/>
<sequence>MKLTESVIGAILILLTCITQCPAQHKPLRIPDTDQFPGRGTERAPLHTPANQEKVAPEDSAVNWALERAKVAGKINLSILPGLESLPVKHFRSDTANFKPEYFRFPDIDKKNLSDRLETDVPLQTASCKPSWGIFAFRVNTSKKVDSTTYRGNLPFDVQTKILDNIYCTDGLWIVNPAAKPTNVAWYVYLYFDLRGTPFRESRCTDEEKELYSAVSQLSNLFYFLYYRINKNDERATFLIPSIIDGSIKL</sequence>
<evidence type="ECO:0000313" key="2">
    <source>
        <dbReference type="EMBL" id="REA63742.1"/>
    </source>
</evidence>
<protein>
    <submittedName>
        <fullName evidence="2">Uncharacterized protein</fullName>
    </submittedName>
</protein>
<evidence type="ECO:0000256" key="1">
    <source>
        <dbReference type="SAM" id="MobiDB-lite"/>
    </source>
</evidence>
<dbReference type="Proteomes" id="UP000256373">
    <property type="component" value="Unassembled WGS sequence"/>
</dbReference>
<dbReference type="EMBL" id="QNUL01000002">
    <property type="protein sequence ID" value="REA63742.1"/>
    <property type="molecule type" value="Genomic_DNA"/>
</dbReference>
<organism evidence="2 3">
    <name type="scientific">Dyadobacter luteus</name>
    <dbReference type="NCBI Taxonomy" id="2259619"/>
    <lineage>
        <taxon>Bacteria</taxon>
        <taxon>Pseudomonadati</taxon>
        <taxon>Bacteroidota</taxon>
        <taxon>Cytophagia</taxon>
        <taxon>Cytophagales</taxon>
        <taxon>Spirosomataceae</taxon>
        <taxon>Dyadobacter</taxon>
    </lineage>
</organism>
<evidence type="ECO:0000313" key="3">
    <source>
        <dbReference type="Proteomes" id="UP000256373"/>
    </source>
</evidence>
<keyword evidence="3" id="KW-1185">Reference proteome</keyword>
<name>A0A3D8YGD3_9BACT</name>
<gene>
    <name evidence="2" type="ORF">DSL64_04735</name>
</gene>
<comment type="caution">
    <text evidence="2">The sequence shown here is derived from an EMBL/GenBank/DDBJ whole genome shotgun (WGS) entry which is preliminary data.</text>
</comment>
<dbReference type="OrthoDB" id="956960at2"/>
<dbReference type="AlphaFoldDB" id="A0A3D8YGD3"/>
<reference evidence="2 3" key="1">
    <citation type="submission" date="2018-07" db="EMBL/GenBank/DDBJ databases">
        <title>Dyadobacter roseus sp. nov., isolated from rose rhizosphere soil.</title>
        <authorList>
            <person name="Chen L."/>
        </authorList>
    </citation>
    <scope>NUCLEOTIDE SEQUENCE [LARGE SCALE GENOMIC DNA]</scope>
    <source>
        <strain evidence="2 3">RS19</strain>
    </source>
</reference>
<dbReference type="RefSeq" id="WP_115829492.1">
    <property type="nucleotide sequence ID" value="NZ_QNUL01000002.1"/>
</dbReference>
<feature type="region of interest" description="Disordered" evidence="1">
    <location>
        <begin position="29"/>
        <end position="54"/>
    </location>
</feature>